<dbReference type="OrthoDB" id="9786495at2"/>
<dbReference type="SUPFAM" id="SSF161098">
    <property type="entry name" value="MetI-like"/>
    <property type="match status" value="1"/>
</dbReference>
<feature type="transmembrane region" description="Helical" evidence="7">
    <location>
        <begin position="56"/>
        <end position="76"/>
    </location>
</feature>
<dbReference type="PROSITE" id="PS50928">
    <property type="entry name" value="ABC_TM1"/>
    <property type="match status" value="1"/>
</dbReference>
<dbReference type="EMBL" id="FOVR01000002">
    <property type="protein sequence ID" value="SFN97781.1"/>
    <property type="molecule type" value="Genomic_DNA"/>
</dbReference>
<evidence type="ECO:0000313" key="10">
    <source>
        <dbReference type="Proteomes" id="UP000199236"/>
    </source>
</evidence>
<feature type="transmembrane region" description="Helical" evidence="7">
    <location>
        <begin position="88"/>
        <end position="109"/>
    </location>
</feature>
<dbReference type="GO" id="GO:0005886">
    <property type="term" value="C:plasma membrane"/>
    <property type="evidence" value="ECO:0007669"/>
    <property type="project" value="UniProtKB-SubCell"/>
</dbReference>
<evidence type="ECO:0000256" key="4">
    <source>
        <dbReference type="ARBA" id="ARBA00022692"/>
    </source>
</evidence>
<keyword evidence="3" id="KW-1003">Cell membrane</keyword>
<evidence type="ECO:0000256" key="7">
    <source>
        <dbReference type="RuleBase" id="RU363032"/>
    </source>
</evidence>
<sequence length="239" mass="25964">MRKLMIPLALIALWQGGVSAGLQPAFILPGPLEVAGTLWTDRALLLTHSLITLEEVAYGFVIGALLGVGTAILMMLSPIVRLNLRPVLNASQAIPVFVLAPILTLWFGYGLAPKIIMTILLVFFPIASGLLDGMLATPQQSLDMARIAKASRWRELIWLRFPHALPQLAASIRIAITYAPTGAVIGEWIGASKGLGYLMLMANARSRIALMFAALVVIVAMTLLLHRLADRLLRRWLSA</sequence>
<dbReference type="CDD" id="cd06261">
    <property type="entry name" value="TM_PBP2"/>
    <property type="match status" value="1"/>
</dbReference>
<feature type="transmembrane region" description="Helical" evidence="7">
    <location>
        <begin position="208"/>
        <end position="229"/>
    </location>
</feature>
<gene>
    <name evidence="9" type="ORF">SAMN04488056_102580</name>
</gene>
<evidence type="ECO:0000256" key="6">
    <source>
        <dbReference type="ARBA" id="ARBA00023136"/>
    </source>
</evidence>
<evidence type="ECO:0000256" key="1">
    <source>
        <dbReference type="ARBA" id="ARBA00004651"/>
    </source>
</evidence>
<keyword evidence="6 7" id="KW-0472">Membrane</keyword>
<dbReference type="PANTHER" id="PTHR30151">
    <property type="entry name" value="ALKANE SULFONATE ABC TRANSPORTER-RELATED, MEMBRANE SUBUNIT"/>
    <property type="match status" value="1"/>
</dbReference>
<comment type="similarity">
    <text evidence="7">Belongs to the binding-protein-dependent transport system permease family.</text>
</comment>
<keyword evidence="10" id="KW-1185">Reference proteome</keyword>
<dbReference type="Proteomes" id="UP000199236">
    <property type="component" value="Unassembled WGS sequence"/>
</dbReference>
<accession>A0A1I5DG48</accession>
<proteinExistence type="inferred from homology"/>
<evidence type="ECO:0000256" key="2">
    <source>
        <dbReference type="ARBA" id="ARBA00022448"/>
    </source>
</evidence>
<evidence type="ECO:0000256" key="3">
    <source>
        <dbReference type="ARBA" id="ARBA00022475"/>
    </source>
</evidence>
<feature type="domain" description="ABC transmembrane type-1" evidence="8">
    <location>
        <begin position="49"/>
        <end position="229"/>
    </location>
</feature>
<dbReference type="InterPro" id="IPR000515">
    <property type="entry name" value="MetI-like"/>
</dbReference>
<dbReference type="PANTHER" id="PTHR30151:SF20">
    <property type="entry name" value="ABC TRANSPORTER PERMEASE PROTEIN HI_0355-RELATED"/>
    <property type="match status" value="1"/>
</dbReference>
<comment type="subcellular location">
    <subcellularLocation>
        <location evidence="1 7">Cell membrane</location>
        <topology evidence="1 7">Multi-pass membrane protein</topology>
    </subcellularLocation>
</comment>
<keyword evidence="4 7" id="KW-0812">Transmembrane</keyword>
<feature type="transmembrane region" description="Helical" evidence="7">
    <location>
        <begin position="115"/>
        <end position="136"/>
    </location>
</feature>
<evidence type="ECO:0000313" key="9">
    <source>
        <dbReference type="EMBL" id="SFN97781.1"/>
    </source>
</evidence>
<evidence type="ECO:0000256" key="5">
    <source>
        <dbReference type="ARBA" id="ARBA00022989"/>
    </source>
</evidence>
<protein>
    <submittedName>
        <fullName evidence="9">Putative hydroxymethylpyrimidine transport system permease protein</fullName>
    </submittedName>
</protein>
<dbReference type="Pfam" id="PF00528">
    <property type="entry name" value="BPD_transp_1"/>
    <property type="match status" value="1"/>
</dbReference>
<dbReference type="RefSeq" id="WP_090070180.1">
    <property type="nucleotide sequence ID" value="NZ_FOVR01000002.1"/>
</dbReference>
<dbReference type="STRING" id="655353.SAMN04488056_102580"/>
<dbReference type="AlphaFoldDB" id="A0A1I5DG48"/>
<keyword evidence="5 7" id="KW-1133">Transmembrane helix</keyword>
<evidence type="ECO:0000259" key="8">
    <source>
        <dbReference type="PROSITE" id="PS50928"/>
    </source>
</evidence>
<dbReference type="InterPro" id="IPR035906">
    <property type="entry name" value="MetI-like_sf"/>
</dbReference>
<organism evidence="9 10">
    <name type="scientific">Cohaesibacter marisflavi</name>
    <dbReference type="NCBI Taxonomy" id="655353"/>
    <lineage>
        <taxon>Bacteria</taxon>
        <taxon>Pseudomonadati</taxon>
        <taxon>Pseudomonadota</taxon>
        <taxon>Alphaproteobacteria</taxon>
        <taxon>Hyphomicrobiales</taxon>
        <taxon>Cohaesibacteraceae</taxon>
    </lineage>
</organism>
<dbReference type="Gene3D" id="1.10.3720.10">
    <property type="entry name" value="MetI-like"/>
    <property type="match status" value="1"/>
</dbReference>
<reference evidence="9 10" key="1">
    <citation type="submission" date="2016-10" db="EMBL/GenBank/DDBJ databases">
        <authorList>
            <person name="de Groot N.N."/>
        </authorList>
    </citation>
    <scope>NUCLEOTIDE SEQUENCE [LARGE SCALE GENOMIC DNA]</scope>
    <source>
        <strain evidence="9 10">CGMCC 1.9157</strain>
    </source>
</reference>
<keyword evidence="2 7" id="KW-0813">Transport</keyword>
<dbReference type="GO" id="GO:0055085">
    <property type="term" value="P:transmembrane transport"/>
    <property type="evidence" value="ECO:0007669"/>
    <property type="project" value="InterPro"/>
</dbReference>
<name>A0A1I5DG48_9HYPH</name>